<feature type="compositionally biased region" description="Polar residues" evidence="1">
    <location>
        <begin position="229"/>
        <end position="246"/>
    </location>
</feature>
<keyword evidence="2" id="KW-0812">Transmembrane</keyword>
<organism evidence="3 4">
    <name type="scientific">Thalassiosira pseudonana</name>
    <name type="common">Marine diatom</name>
    <name type="synonym">Cyclotella nana</name>
    <dbReference type="NCBI Taxonomy" id="35128"/>
    <lineage>
        <taxon>Eukaryota</taxon>
        <taxon>Sar</taxon>
        <taxon>Stramenopiles</taxon>
        <taxon>Ochrophyta</taxon>
        <taxon>Bacillariophyta</taxon>
        <taxon>Coscinodiscophyceae</taxon>
        <taxon>Thalassiosirophycidae</taxon>
        <taxon>Thalassiosirales</taxon>
        <taxon>Thalassiosiraceae</taxon>
        <taxon>Thalassiosira</taxon>
    </lineage>
</organism>
<dbReference type="KEGG" id="tps:THAPSDRAFT_1502"/>
<accession>B8BR48</accession>
<dbReference type="GeneID" id="7445151"/>
<dbReference type="AlphaFoldDB" id="B8BR48"/>
<feature type="compositionally biased region" description="Acidic residues" evidence="1">
    <location>
        <begin position="138"/>
        <end position="155"/>
    </location>
</feature>
<dbReference type="Proteomes" id="UP000001449">
    <property type="component" value="Chromosome 1"/>
</dbReference>
<proteinExistence type="predicted"/>
<name>B8BR48_THAPS</name>
<protein>
    <recommendedName>
        <fullName evidence="5">LRAT domain-containing protein</fullName>
    </recommendedName>
</protein>
<dbReference type="Gene3D" id="3.90.1720.10">
    <property type="entry name" value="endopeptidase domain like (from Nostoc punctiforme)"/>
    <property type="match status" value="1"/>
</dbReference>
<feature type="compositionally biased region" description="Basic and acidic residues" evidence="1">
    <location>
        <begin position="110"/>
        <end position="137"/>
    </location>
</feature>
<keyword evidence="2" id="KW-1133">Transmembrane helix</keyword>
<evidence type="ECO:0000256" key="1">
    <source>
        <dbReference type="SAM" id="MobiDB-lite"/>
    </source>
</evidence>
<sequence>MLAACWLLGYSLVGNHPSGGEPSGHLAGTFITGNPNTIITMNSFDPLHKPEEEEDPLSLFESHGFTPSSTVGGVGMNEVSGDVDLLGVGSGSASDKVASNDEAVEEEADLDMHECTLQDEDHDRSGDSEYEKGVEFEHSDDEDDDEPADGSDLIDMEGWNLRRHQTEIDDDDDEHEATSSSTTGNVGLSNNSGMFSYALKNDGGASRQRGHNSNNNYIGADGEEDYGINVQSATNAKGRMNDSNNNESRRGLFGWGKGNRNSQDESDDLLMNSDGVSAPSWSNSSSGGGLFRRRGNPVISTSFSESNNMSSKNNEAYAKIPDDGIDEAALSYGEGGITGDEDADEQDMIDKELEEEQEMDNELRPGDHIYVWQTYGVNPRAYQRHAVMYSVTRKGDQSQQEPLDAQEPLSYDADNLYSEMHIYDVEVTVVSFYHFQRHQATHGAAAASENNRKGKRSGCKRELLRDFIGEDGLKKKKPVHKVRYGRKVKKGILSQKASVGTALKKDQVGLILARVRYLLDHPDHLPDHNALSANGECAAMWCVTGRWCTLQGASILQITCVSQAGGALVAGGILSNLTILAPMPGLWGMAGWWWYVPVTVAYPFLVPMLVSFGLAGLVPLEILRRNRKKWKAITDGLNHEFWSNASPEVREEYFGAMATAEKEAEMRSFFGVREGGAGADDSKYMPLGGATGGVDDDSDEEENEGMAMQQLETSIADMNYDLSGKPPSKEKNENNGAWGNIVGSFRRKDNGNGNKSLRQMQMEGDYDAADKEREGIIS</sequence>
<feature type="compositionally biased region" description="Acidic residues" evidence="1">
    <location>
        <begin position="694"/>
        <end position="703"/>
    </location>
</feature>
<feature type="compositionally biased region" description="Polar residues" evidence="1">
    <location>
        <begin position="178"/>
        <end position="194"/>
    </location>
</feature>
<evidence type="ECO:0000313" key="3">
    <source>
        <dbReference type="EMBL" id="EED95906.1"/>
    </source>
</evidence>
<dbReference type="eggNOG" id="ENOG502R3E7">
    <property type="taxonomic scope" value="Eukaryota"/>
</dbReference>
<dbReference type="PaxDb" id="35128-Thaps1502"/>
<dbReference type="HOGENOM" id="CLU_360021_0_0_1"/>
<keyword evidence="2" id="KW-0472">Membrane</keyword>
<feature type="region of interest" description="Disordered" evidence="1">
    <location>
        <begin position="85"/>
        <end position="298"/>
    </location>
</feature>
<reference evidence="3 4" key="1">
    <citation type="journal article" date="2004" name="Science">
        <title>The genome of the diatom Thalassiosira pseudonana: ecology, evolution, and metabolism.</title>
        <authorList>
            <person name="Armbrust E.V."/>
            <person name="Berges J.A."/>
            <person name="Bowler C."/>
            <person name="Green B.R."/>
            <person name="Martinez D."/>
            <person name="Putnam N.H."/>
            <person name="Zhou S."/>
            <person name="Allen A.E."/>
            <person name="Apt K.E."/>
            <person name="Bechner M."/>
            <person name="Brzezinski M.A."/>
            <person name="Chaal B.K."/>
            <person name="Chiovitti A."/>
            <person name="Davis A.K."/>
            <person name="Demarest M.S."/>
            <person name="Detter J.C."/>
            <person name="Glavina T."/>
            <person name="Goodstein D."/>
            <person name="Hadi M.Z."/>
            <person name="Hellsten U."/>
            <person name="Hildebrand M."/>
            <person name="Jenkins B.D."/>
            <person name="Jurka J."/>
            <person name="Kapitonov V.V."/>
            <person name="Kroger N."/>
            <person name="Lau W.W."/>
            <person name="Lane T.W."/>
            <person name="Larimer F.W."/>
            <person name="Lippmeier J.C."/>
            <person name="Lucas S."/>
            <person name="Medina M."/>
            <person name="Montsant A."/>
            <person name="Obornik M."/>
            <person name="Parker M.S."/>
            <person name="Palenik B."/>
            <person name="Pazour G.J."/>
            <person name="Richardson P.M."/>
            <person name="Rynearson T.A."/>
            <person name="Saito M.A."/>
            <person name="Schwartz D.C."/>
            <person name="Thamatrakoln K."/>
            <person name="Valentin K."/>
            <person name="Vardi A."/>
            <person name="Wilkerson F.P."/>
            <person name="Rokhsar D.S."/>
        </authorList>
    </citation>
    <scope>NUCLEOTIDE SEQUENCE [LARGE SCALE GENOMIC DNA]</scope>
    <source>
        <strain evidence="3 4">CCMP1335</strain>
    </source>
</reference>
<keyword evidence="4" id="KW-1185">Reference proteome</keyword>
<evidence type="ECO:0000256" key="2">
    <source>
        <dbReference type="SAM" id="Phobius"/>
    </source>
</evidence>
<feature type="region of interest" description="Disordered" evidence="1">
    <location>
        <begin position="681"/>
        <end position="703"/>
    </location>
</feature>
<reference evidence="3 4" key="2">
    <citation type="journal article" date="2008" name="Nature">
        <title>The Phaeodactylum genome reveals the evolutionary history of diatom genomes.</title>
        <authorList>
            <person name="Bowler C."/>
            <person name="Allen A.E."/>
            <person name="Badger J.H."/>
            <person name="Grimwood J."/>
            <person name="Jabbari K."/>
            <person name="Kuo A."/>
            <person name="Maheswari U."/>
            <person name="Martens C."/>
            <person name="Maumus F."/>
            <person name="Otillar R.P."/>
            <person name="Rayko E."/>
            <person name="Salamov A."/>
            <person name="Vandepoele K."/>
            <person name="Beszteri B."/>
            <person name="Gruber A."/>
            <person name="Heijde M."/>
            <person name="Katinka M."/>
            <person name="Mock T."/>
            <person name="Valentin K."/>
            <person name="Verret F."/>
            <person name="Berges J.A."/>
            <person name="Brownlee C."/>
            <person name="Cadoret J.P."/>
            <person name="Chiovitti A."/>
            <person name="Choi C.J."/>
            <person name="Coesel S."/>
            <person name="De Martino A."/>
            <person name="Detter J.C."/>
            <person name="Durkin C."/>
            <person name="Falciatore A."/>
            <person name="Fournet J."/>
            <person name="Haruta M."/>
            <person name="Huysman M.J."/>
            <person name="Jenkins B.D."/>
            <person name="Jiroutova K."/>
            <person name="Jorgensen R.E."/>
            <person name="Joubert Y."/>
            <person name="Kaplan A."/>
            <person name="Kroger N."/>
            <person name="Kroth P.G."/>
            <person name="La Roche J."/>
            <person name="Lindquist E."/>
            <person name="Lommer M."/>
            <person name="Martin-Jezequel V."/>
            <person name="Lopez P.J."/>
            <person name="Lucas S."/>
            <person name="Mangogna M."/>
            <person name="McGinnis K."/>
            <person name="Medlin L.K."/>
            <person name="Montsant A."/>
            <person name="Oudot-Le Secq M.P."/>
            <person name="Napoli C."/>
            <person name="Obornik M."/>
            <person name="Parker M.S."/>
            <person name="Petit J.L."/>
            <person name="Porcel B.M."/>
            <person name="Poulsen N."/>
            <person name="Robison M."/>
            <person name="Rychlewski L."/>
            <person name="Rynearson T.A."/>
            <person name="Schmutz J."/>
            <person name="Shapiro H."/>
            <person name="Siaut M."/>
            <person name="Stanley M."/>
            <person name="Sussman M.R."/>
            <person name="Taylor A.R."/>
            <person name="Vardi A."/>
            <person name="von Dassow P."/>
            <person name="Vyverman W."/>
            <person name="Willis A."/>
            <person name="Wyrwicz L.S."/>
            <person name="Rokhsar D.S."/>
            <person name="Weissenbach J."/>
            <person name="Armbrust E.V."/>
            <person name="Green B.R."/>
            <person name="Van de Peer Y."/>
            <person name="Grigoriev I.V."/>
        </authorList>
    </citation>
    <scope>NUCLEOTIDE SEQUENCE [LARGE SCALE GENOMIC DNA]</scope>
    <source>
        <strain evidence="3 4">CCMP1335</strain>
    </source>
</reference>
<dbReference type="EMBL" id="CM000638">
    <property type="protein sequence ID" value="EED95906.1"/>
    <property type="molecule type" value="Genomic_DNA"/>
</dbReference>
<feature type="region of interest" description="Disordered" evidence="1">
    <location>
        <begin position="720"/>
        <end position="778"/>
    </location>
</feature>
<evidence type="ECO:0008006" key="5">
    <source>
        <dbReference type="Google" id="ProtNLM"/>
    </source>
</evidence>
<feature type="compositionally biased region" description="Basic and acidic residues" evidence="1">
    <location>
        <begin position="768"/>
        <end position="778"/>
    </location>
</feature>
<gene>
    <name evidence="3" type="ORF">THAPSDRAFT_1502</name>
</gene>
<dbReference type="RefSeq" id="XP_002286265.1">
    <property type="nucleotide sequence ID" value="XM_002286229.1"/>
</dbReference>
<evidence type="ECO:0000313" key="4">
    <source>
        <dbReference type="Proteomes" id="UP000001449"/>
    </source>
</evidence>
<feature type="transmembrane region" description="Helical" evidence="2">
    <location>
        <begin position="592"/>
        <end position="620"/>
    </location>
</feature>
<dbReference type="InParanoid" id="B8BR48"/>
<feature type="compositionally biased region" description="Low complexity" evidence="1">
    <location>
        <begin position="275"/>
        <end position="285"/>
    </location>
</feature>